<dbReference type="InterPro" id="IPR015943">
    <property type="entry name" value="WD40/YVTN_repeat-like_dom_sf"/>
</dbReference>
<dbReference type="SUPFAM" id="SSF63829">
    <property type="entry name" value="Calcium-dependent phosphotriesterase"/>
    <property type="match status" value="1"/>
</dbReference>
<name>A0ABM5N755_EMTOG</name>
<reference evidence="1 2" key="1">
    <citation type="submission" date="2011-07" db="EMBL/GenBank/DDBJ databases">
        <title>The complete genome of chromosome of Emticicia oligotrophica DSM 17448.</title>
        <authorList>
            <consortium name="US DOE Joint Genome Institute (JGI-PGF)"/>
            <person name="Lucas S."/>
            <person name="Han J."/>
            <person name="Lapidus A."/>
            <person name="Bruce D."/>
            <person name="Goodwin L."/>
            <person name="Pitluck S."/>
            <person name="Peters L."/>
            <person name="Kyrpides N."/>
            <person name="Mavromatis K."/>
            <person name="Ivanova N."/>
            <person name="Ovchinnikova G."/>
            <person name="Teshima H."/>
            <person name="Detter J.C."/>
            <person name="Tapia R."/>
            <person name="Han C."/>
            <person name="Land M."/>
            <person name="Hauser L."/>
            <person name="Markowitz V."/>
            <person name="Cheng J.-F."/>
            <person name="Hugenholtz P."/>
            <person name="Woyke T."/>
            <person name="Wu D."/>
            <person name="Tindall B."/>
            <person name="Pomrenke H."/>
            <person name="Brambilla E."/>
            <person name="Klenk H.-P."/>
            <person name="Eisen J.A."/>
        </authorList>
    </citation>
    <scope>NUCLEOTIDE SEQUENCE [LARGE SCALE GENOMIC DNA]</scope>
    <source>
        <strain evidence="1 2">DSM 17448</strain>
    </source>
</reference>
<dbReference type="EMBL" id="CP002961">
    <property type="protein sequence ID" value="AFK05329.1"/>
    <property type="molecule type" value="Genomic_DNA"/>
</dbReference>
<dbReference type="PANTHER" id="PTHR47197:SF3">
    <property type="entry name" value="DIHYDRO-HEME D1 DEHYDROGENASE"/>
    <property type="match status" value="1"/>
</dbReference>
<dbReference type="Pfam" id="PF16819">
    <property type="entry name" value="DUF5074"/>
    <property type="match status" value="1"/>
</dbReference>
<dbReference type="RefSeq" id="WP_015031017.1">
    <property type="nucleotide sequence ID" value="NC_018748.1"/>
</dbReference>
<protein>
    <recommendedName>
        <fullName evidence="3">DUF5074 domain-containing protein</fullName>
    </recommendedName>
</protein>
<evidence type="ECO:0000313" key="2">
    <source>
        <dbReference type="Proteomes" id="UP000002875"/>
    </source>
</evidence>
<dbReference type="Gene3D" id="2.130.10.10">
    <property type="entry name" value="YVTN repeat-like/Quinoprotein amine dehydrogenase"/>
    <property type="match status" value="1"/>
</dbReference>
<organism evidence="1 2">
    <name type="scientific">Emticicia oligotrophica (strain DSM 17448 / CIP 109782 / MTCC 6937 / GPTSA100-15)</name>
    <dbReference type="NCBI Taxonomy" id="929562"/>
    <lineage>
        <taxon>Bacteria</taxon>
        <taxon>Pseudomonadati</taxon>
        <taxon>Bacteroidota</taxon>
        <taxon>Cytophagia</taxon>
        <taxon>Cytophagales</taxon>
        <taxon>Leadbetterellaceae</taxon>
        <taxon>Emticicia</taxon>
    </lineage>
</organism>
<evidence type="ECO:0008006" key="3">
    <source>
        <dbReference type="Google" id="ProtNLM"/>
    </source>
</evidence>
<proteinExistence type="predicted"/>
<dbReference type="PANTHER" id="PTHR47197">
    <property type="entry name" value="PROTEIN NIRF"/>
    <property type="match status" value="1"/>
</dbReference>
<gene>
    <name evidence="1" type="ordered locus">Emtol_4205</name>
</gene>
<evidence type="ECO:0000313" key="1">
    <source>
        <dbReference type="EMBL" id="AFK05329.1"/>
    </source>
</evidence>
<accession>A0ABM5N755</accession>
<dbReference type="InterPro" id="IPR051200">
    <property type="entry name" value="Host-pathogen_enzymatic-act"/>
</dbReference>
<dbReference type="PROSITE" id="PS51257">
    <property type="entry name" value="PROKAR_LIPOPROTEIN"/>
    <property type="match status" value="1"/>
</dbReference>
<keyword evidence="2" id="KW-1185">Reference proteome</keyword>
<dbReference type="InterPro" id="IPR031815">
    <property type="entry name" value="DUF5074"/>
</dbReference>
<dbReference type="Proteomes" id="UP000002875">
    <property type="component" value="Chromosome"/>
</dbReference>
<sequence>MFTNKFLFRTSYQLSLLSLGLFLFSCEKNETQVQPYNNGVLIFNAGNFFDNNGTLSLFDRDTKTVTTDIFLKENNRSLAGGLTGYSEVDGKGIILVDNSTDGKDAIEIVDAKTFKSIASIKGEVDNPRQVVRVSTNKAYITCWDTFNTDYSYKFGFIAVLDLTTNKITKKIPVDNGAESIVVIGTNAYVGNVGSQRTIKVVDTQKDEVVSSIEVGANPSNFVLDASNKIWMIVGKQIVLFNPTTKSIEKTFSSGSDIKKSPSNLSISNDKNTLYFTYNFYDATDGYKLKGQINAIEISSGVSKTFINRTFSSVNVDSKKEQIYTTLIPSYKQAGYVFRYQMNGTLIDSVKAEIAPSGFYFK</sequence>